<sequence>MDICLQKAKDPSQPDDRAAKYERKAQKLQDYYRLCCCRLQENDGPQAEQIQSTASPAESVTVTYEVDVDTVFQDSSSENSRMGQVLAPSANLMPDNELGLTSSCSYGSSFENIPGDHIVVETDVDMVTASGSRPRQDSSLSDD</sequence>
<evidence type="ECO:0000313" key="2">
    <source>
        <dbReference type="EMBL" id="KAH7935706.1"/>
    </source>
</evidence>
<feature type="compositionally biased region" description="Basic and acidic residues" evidence="1">
    <location>
        <begin position="7"/>
        <end position="21"/>
    </location>
</feature>
<organism evidence="2 3">
    <name type="scientific">Rhipicephalus sanguineus</name>
    <name type="common">Brown dog tick</name>
    <name type="synonym">Ixodes sanguineus</name>
    <dbReference type="NCBI Taxonomy" id="34632"/>
    <lineage>
        <taxon>Eukaryota</taxon>
        <taxon>Metazoa</taxon>
        <taxon>Ecdysozoa</taxon>
        <taxon>Arthropoda</taxon>
        <taxon>Chelicerata</taxon>
        <taxon>Arachnida</taxon>
        <taxon>Acari</taxon>
        <taxon>Parasitiformes</taxon>
        <taxon>Ixodida</taxon>
        <taxon>Ixodoidea</taxon>
        <taxon>Ixodidae</taxon>
        <taxon>Rhipicephalinae</taxon>
        <taxon>Rhipicephalus</taxon>
        <taxon>Rhipicephalus</taxon>
    </lineage>
</organism>
<dbReference type="EMBL" id="JABSTV010001255">
    <property type="protein sequence ID" value="KAH7935706.1"/>
    <property type="molecule type" value="Genomic_DNA"/>
</dbReference>
<proteinExistence type="predicted"/>
<comment type="caution">
    <text evidence="2">The sequence shown here is derived from an EMBL/GenBank/DDBJ whole genome shotgun (WGS) entry which is preliminary data.</text>
</comment>
<evidence type="ECO:0000256" key="1">
    <source>
        <dbReference type="SAM" id="MobiDB-lite"/>
    </source>
</evidence>
<protein>
    <submittedName>
        <fullName evidence="2">Uncharacterized protein</fullName>
    </submittedName>
</protein>
<dbReference type="Proteomes" id="UP000821837">
    <property type="component" value="Unassembled WGS sequence"/>
</dbReference>
<feature type="region of interest" description="Disordered" evidence="1">
    <location>
        <begin position="1"/>
        <end position="21"/>
    </location>
</feature>
<dbReference type="AlphaFoldDB" id="A0A9D4PDG0"/>
<gene>
    <name evidence="2" type="ORF">HPB52_012676</name>
</gene>
<name>A0A9D4PDG0_RHISA</name>
<reference evidence="2" key="2">
    <citation type="submission" date="2021-09" db="EMBL/GenBank/DDBJ databases">
        <authorList>
            <person name="Jia N."/>
            <person name="Wang J."/>
            <person name="Shi W."/>
            <person name="Du L."/>
            <person name="Sun Y."/>
            <person name="Zhan W."/>
            <person name="Jiang J."/>
            <person name="Wang Q."/>
            <person name="Zhang B."/>
            <person name="Ji P."/>
            <person name="Sakyi L.B."/>
            <person name="Cui X."/>
            <person name="Yuan T."/>
            <person name="Jiang B."/>
            <person name="Yang W."/>
            <person name="Lam T.T.-Y."/>
            <person name="Chang Q."/>
            <person name="Ding S."/>
            <person name="Wang X."/>
            <person name="Zhu J."/>
            <person name="Ruan X."/>
            <person name="Zhao L."/>
            <person name="Wei J."/>
            <person name="Que T."/>
            <person name="Du C."/>
            <person name="Cheng J."/>
            <person name="Dai P."/>
            <person name="Han X."/>
            <person name="Huang E."/>
            <person name="Gao Y."/>
            <person name="Liu J."/>
            <person name="Shao H."/>
            <person name="Ye R."/>
            <person name="Li L."/>
            <person name="Wei W."/>
            <person name="Wang X."/>
            <person name="Wang C."/>
            <person name="Huo Q."/>
            <person name="Li W."/>
            <person name="Guo W."/>
            <person name="Chen H."/>
            <person name="Chen S."/>
            <person name="Zhou L."/>
            <person name="Zhou L."/>
            <person name="Ni X."/>
            <person name="Tian J."/>
            <person name="Zhou Y."/>
            <person name="Sheng Y."/>
            <person name="Liu T."/>
            <person name="Pan Y."/>
            <person name="Xia L."/>
            <person name="Li J."/>
            <person name="Zhao F."/>
            <person name="Cao W."/>
        </authorList>
    </citation>
    <scope>NUCLEOTIDE SEQUENCE</scope>
    <source>
        <strain evidence="2">Rsan-2018</strain>
        <tissue evidence="2">Larvae</tissue>
    </source>
</reference>
<evidence type="ECO:0000313" key="3">
    <source>
        <dbReference type="Proteomes" id="UP000821837"/>
    </source>
</evidence>
<reference evidence="2" key="1">
    <citation type="journal article" date="2020" name="Cell">
        <title>Large-Scale Comparative Analyses of Tick Genomes Elucidate Their Genetic Diversity and Vector Capacities.</title>
        <authorList>
            <consortium name="Tick Genome and Microbiome Consortium (TIGMIC)"/>
            <person name="Jia N."/>
            <person name="Wang J."/>
            <person name="Shi W."/>
            <person name="Du L."/>
            <person name="Sun Y."/>
            <person name="Zhan W."/>
            <person name="Jiang J.F."/>
            <person name="Wang Q."/>
            <person name="Zhang B."/>
            <person name="Ji P."/>
            <person name="Bell-Sakyi L."/>
            <person name="Cui X.M."/>
            <person name="Yuan T.T."/>
            <person name="Jiang B.G."/>
            <person name="Yang W.F."/>
            <person name="Lam T.T."/>
            <person name="Chang Q.C."/>
            <person name="Ding S.J."/>
            <person name="Wang X.J."/>
            <person name="Zhu J.G."/>
            <person name="Ruan X.D."/>
            <person name="Zhao L."/>
            <person name="Wei J.T."/>
            <person name="Ye R.Z."/>
            <person name="Que T.C."/>
            <person name="Du C.H."/>
            <person name="Zhou Y.H."/>
            <person name="Cheng J.X."/>
            <person name="Dai P.F."/>
            <person name="Guo W.B."/>
            <person name="Han X.H."/>
            <person name="Huang E.J."/>
            <person name="Li L.F."/>
            <person name="Wei W."/>
            <person name="Gao Y.C."/>
            <person name="Liu J.Z."/>
            <person name="Shao H.Z."/>
            <person name="Wang X."/>
            <person name="Wang C.C."/>
            <person name="Yang T.C."/>
            <person name="Huo Q.B."/>
            <person name="Li W."/>
            <person name="Chen H.Y."/>
            <person name="Chen S.E."/>
            <person name="Zhou L.G."/>
            <person name="Ni X.B."/>
            <person name="Tian J.H."/>
            <person name="Sheng Y."/>
            <person name="Liu T."/>
            <person name="Pan Y.S."/>
            <person name="Xia L.Y."/>
            <person name="Li J."/>
            <person name="Zhao F."/>
            <person name="Cao W.C."/>
        </authorList>
    </citation>
    <scope>NUCLEOTIDE SEQUENCE</scope>
    <source>
        <strain evidence="2">Rsan-2018</strain>
    </source>
</reference>
<keyword evidence="3" id="KW-1185">Reference proteome</keyword>
<accession>A0A9D4PDG0</accession>